<evidence type="ECO:0000259" key="1">
    <source>
        <dbReference type="PROSITE" id="PS50995"/>
    </source>
</evidence>
<dbReference type="PROSITE" id="PS50995">
    <property type="entry name" value="HTH_MARR_2"/>
    <property type="match status" value="1"/>
</dbReference>
<dbReference type="Gene3D" id="1.10.10.10">
    <property type="entry name" value="Winged helix-like DNA-binding domain superfamily/Winged helix DNA-binding domain"/>
    <property type="match status" value="1"/>
</dbReference>
<feature type="domain" description="HTH marR-type" evidence="1">
    <location>
        <begin position="61"/>
        <end position="194"/>
    </location>
</feature>
<name>A0ABQ2BD68_9SPHI</name>
<dbReference type="RefSeq" id="WP_188411920.1">
    <property type="nucleotide sequence ID" value="NZ_BMDJ01000002.1"/>
</dbReference>
<dbReference type="SUPFAM" id="SSF46785">
    <property type="entry name" value="Winged helix' DNA-binding domain"/>
    <property type="match status" value="1"/>
</dbReference>
<dbReference type="EMBL" id="BMDJ01000002">
    <property type="protein sequence ID" value="GGI23393.1"/>
    <property type="molecule type" value="Genomic_DNA"/>
</dbReference>
<keyword evidence="3" id="KW-1185">Reference proteome</keyword>
<proteinExistence type="predicted"/>
<dbReference type="InterPro" id="IPR036388">
    <property type="entry name" value="WH-like_DNA-bd_sf"/>
</dbReference>
<dbReference type="InterPro" id="IPR036390">
    <property type="entry name" value="WH_DNA-bd_sf"/>
</dbReference>
<dbReference type="Proteomes" id="UP000645390">
    <property type="component" value="Unassembled WGS sequence"/>
</dbReference>
<organism evidence="2 3">
    <name type="scientific">Pedobacter mendelii</name>
    <dbReference type="NCBI Taxonomy" id="1908240"/>
    <lineage>
        <taxon>Bacteria</taxon>
        <taxon>Pseudomonadati</taxon>
        <taxon>Bacteroidota</taxon>
        <taxon>Sphingobacteriia</taxon>
        <taxon>Sphingobacteriales</taxon>
        <taxon>Sphingobacteriaceae</taxon>
        <taxon>Pedobacter</taxon>
    </lineage>
</organism>
<gene>
    <name evidence="2" type="ORF">GCM10008119_07420</name>
</gene>
<dbReference type="InterPro" id="IPR000835">
    <property type="entry name" value="HTH_MarR-typ"/>
</dbReference>
<evidence type="ECO:0000313" key="2">
    <source>
        <dbReference type="EMBL" id="GGI23393.1"/>
    </source>
</evidence>
<comment type="caution">
    <text evidence="2">The sequence shown here is derived from an EMBL/GenBank/DDBJ whole genome shotgun (WGS) entry which is preliminary data.</text>
</comment>
<accession>A0ABQ2BD68</accession>
<reference evidence="3" key="1">
    <citation type="journal article" date="2019" name="Int. J. Syst. Evol. Microbiol.">
        <title>The Global Catalogue of Microorganisms (GCM) 10K type strain sequencing project: providing services to taxonomists for standard genome sequencing and annotation.</title>
        <authorList>
            <consortium name="The Broad Institute Genomics Platform"/>
            <consortium name="The Broad Institute Genome Sequencing Center for Infectious Disease"/>
            <person name="Wu L."/>
            <person name="Ma J."/>
        </authorList>
    </citation>
    <scope>NUCLEOTIDE SEQUENCE [LARGE SCALE GENOMIC DNA]</scope>
    <source>
        <strain evidence="3">CCM 8939</strain>
    </source>
</reference>
<protein>
    <recommendedName>
        <fullName evidence="1">HTH marR-type domain-containing protein</fullName>
    </recommendedName>
</protein>
<dbReference type="PRINTS" id="PR00598">
    <property type="entry name" value="HTHMARR"/>
</dbReference>
<sequence>MLYNLINELVTLVKTYENSSEHPTEDIFDFQNWLNGHIKSDLKKSVKEPNWEGKANGRSADSVINTSLVHLYRYSKIHSKAAIADTMFSTPDEFIYLINLVSGGSMSKTALIKQNIHEKPVGTLIINRLLSKGLIEQQSVDSDKRSKIIHITPKGLQHLKENMENIKLASANVTEPLSYVEKMELITLMLKLEDFHAVQSAGKF</sequence>
<evidence type="ECO:0000313" key="3">
    <source>
        <dbReference type="Proteomes" id="UP000645390"/>
    </source>
</evidence>